<reference evidence="8 9" key="1">
    <citation type="journal article" date="2011" name="J. Bacteriol.">
        <title>Genome sequence of Microbacterium testaceum StLB037, an N-acylhomoserine lactone-degrading bacterium isolated from potato leaves.</title>
        <authorList>
            <person name="Morohoshi T."/>
            <person name="Wang W.-Z."/>
            <person name="Someya N."/>
            <person name="Ikeda T."/>
        </authorList>
    </citation>
    <scope>NUCLEOTIDE SEQUENCE [LARGE SCALE GENOMIC DNA]</scope>
    <source>
        <strain evidence="8 9">StLB037</strain>
    </source>
</reference>
<dbReference type="AlphaFoldDB" id="E8NES0"/>
<dbReference type="OrthoDB" id="9770347at2"/>
<evidence type="ECO:0000256" key="4">
    <source>
        <dbReference type="ARBA" id="ARBA00022692"/>
    </source>
</evidence>
<dbReference type="EMBL" id="AP012052">
    <property type="protein sequence ID" value="BAJ75155.1"/>
    <property type="molecule type" value="Genomic_DNA"/>
</dbReference>
<keyword evidence="6 7" id="KW-0472">Membrane</keyword>
<proteinExistence type="inferred from homology"/>
<dbReference type="KEGG" id="mts:MTES_2191"/>
<evidence type="ECO:0000256" key="3">
    <source>
        <dbReference type="ARBA" id="ARBA00022475"/>
    </source>
</evidence>
<keyword evidence="4 7" id="KW-0812">Transmembrane</keyword>
<evidence type="ECO:0000256" key="6">
    <source>
        <dbReference type="ARBA" id="ARBA00023136"/>
    </source>
</evidence>
<feature type="transmembrane region" description="Helical" evidence="7">
    <location>
        <begin position="379"/>
        <end position="402"/>
    </location>
</feature>
<feature type="transmembrane region" description="Helical" evidence="7">
    <location>
        <begin position="292"/>
        <end position="315"/>
    </location>
</feature>
<sequence>MSTLDSTAPRRRGAIALLGAQWGKYGLQVGGIVILARLIDPGDFGLVALGLALSGFAAVLGDFGLSLAALRAPTLSVDQRDMLFWINTLIGAVASLLVVAAAVPVSAAFGDERLAPVMALLAPAFALRSASVQYRVELNRAGRLSALALVEVVGDAIGLVTAAVLALCGYGVLGLTLQGGVAAAITLIAAVTASPWCPRRPRRDVPLRSLLAFGGNTFAVHLVNYASSNIGTMAVGAASGSTVLGLFSRANQLVNLPLEQVASPLTRIVIPTLVDAGGPAEIQRRLSRFQIVLCYPVLAYLSLLAAAAAPAIHVVLGSDWTPAADDVTILAVGAVFQTLGYVAYWAFLATGRPGLLLGSEGVGRSLMIALSIVCATRGPMWVASAIAVGHLAVWLSATLVFLPRAGVSGWALARAAGPALLVFGLSFAAARGLDSWLLTSWEAFPRLMAITGSWGLVVVIACALFAKSDIALIRGFIRSR</sequence>
<dbReference type="RefSeq" id="WP_013585280.1">
    <property type="nucleotide sequence ID" value="NC_015125.1"/>
</dbReference>
<dbReference type="Pfam" id="PF13440">
    <property type="entry name" value="Polysacc_synt_3"/>
    <property type="match status" value="1"/>
</dbReference>
<name>E8NES0_MICTS</name>
<keyword evidence="3" id="KW-1003">Cell membrane</keyword>
<protein>
    <submittedName>
        <fullName evidence="8">Membrane protein</fullName>
    </submittedName>
</protein>
<dbReference type="GO" id="GO:0005886">
    <property type="term" value="C:plasma membrane"/>
    <property type="evidence" value="ECO:0007669"/>
    <property type="project" value="UniProtKB-SubCell"/>
</dbReference>
<dbReference type="PANTHER" id="PTHR30250:SF10">
    <property type="entry name" value="LIPOPOLYSACCHARIDE BIOSYNTHESIS PROTEIN WZXC"/>
    <property type="match status" value="1"/>
</dbReference>
<feature type="transmembrane region" description="Helical" evidence="7">
    <location>
        <begin position="44"/>
        <end position="70"/>
    </location>
</feature>
<evidence type="ECO:0000256" key="1">
    <source>
        <dbReference type="ARBA" id="ARBA00004651"/>
    </source>
</evidence>
<evidence type="ECO:0000313" key="9">
    <source>
        <dbReference type="Proteomes" id="UP000008975"/>
    </source>
</evidence>
<evidence type="ECO:0000313" key="8">
    <source>
        <dbReference type="EMBL" id="BAJ75155.1"/>
    </source>
</evidence>
<evidence type="ECO:0000256" key="2">
    <source>
        <dbReference type="ARBA" id="ARBA00007430"/>
    </source>
</evidence>
<evidence type="ECO:0000256" key="7">
    <source>
        <dbReference type="SAM" id="Phobius"/>
    </source>
</evidence>
<organism evidence="8 9">
    <name type="scientific">Microbacterium testaceum (strain StLB037)</name>
    <dbReference type="NCBI Taxonomy" id="979556"/>
    <lineage>
        <taxon>Bacteria</taxon>
        <taxon>Bacillati</taxon>
        <taxon>Actinomycetota</taxon>
        <taxon>Actinomycetes</taxon>
        <taxon>Micrococcales</taxon>
        <taxon>Microbacteriaceae</taxon>
        <taxon>Microbacterium</taxon>
    </lineage>
</organism>
<comment type="subcellular location">
    <subcellularLocation>
        <location evidence="1">Cell membrane</location>
        <topology evidence="1">Multi-pass membrane protein</topology>
    </subcellularLocation>
</comment>
<feature type="transmembrane region" description="Helical" evidence="7">
    <location>
        <begin position="327"/>
        <end position="347"/>
    </location>
</feature>
<dbReference type="eggNOG" id="COG2244">
    <property type="taxonomic scope" value="Bacteria"/>
</dbReference>
<dbReference type="STRING" id="979556.MTES_2191"/>
<feature type="transmembrane region" description="Helical" evidence="7">
    <location>
        <begin position="146"/>
        <end position="173"/>
    </location>
</feature>
<comment type="similarity">
    <text evidence="2">Belongs to the polysaccharide synthase family.</text>
</comment>
<dbReference type="PANTHER" id="PTHR30250">
    <property type="entry name" value="PST FAMILY PREDICTED COLANIC ACID TRANSPORTER"/>
    <property type="match status" value="1"/>
</dbReference>
<reference key="2">
    <citation type="submission" date="2011-02" db="EMBL/GenBank/DDBJ databases">
        <title>Genome sequence of Microbacterium testaceum StLB037.</title>
        <authorList>
            <person name="Morohoshi T."/>
            <person name="Wang W.Z."/>
            <person name="Someya N."/>
            <person name="Ikeda T."/>
        </authorList>
    </citation>
    <scope>NUCLEOTIDE SEQUENCE</scope>
    <source>
        <strain>StLB037</strain>
    </source>
</reference>
<feature type="transmembrane region" description="Helical" evidence="7">
    <location>
        <begin position="115"/>
        <end position="134"/>
    </location>
</feature>
<dbReference type="HOGENOM" id="CLU_026911_2_0_11"/>
<keyword evidence="5 7" id="KW-1133">Transmembrane helix</keyword>
<feature type="transmembrane region" description="Helical" evidence="7">
    <location>
        <begin position="411"/>
        <end position="433"/>
    </location>
</feature>
<gene>
    <name evidence="8" type="ordered locus">MTES_2191</name>
</gene>
<feature type="transmembrane region" description="Helical" evidence="7">
    <location>
        <begin position="82"/>
        <end position="103"/>
    </location>
</feature>
<dbReference type="Proteomes" id="UP000008975">
    <property type="component" value="Chromosome"/>
</dbReference>
<feature type="transmembrane region" description="Helical" evidence="7">
    <location>
        <begin position="354"/>
        <end position="373"/>
    </location>
</feature>
<accession>E8NES0</accession>
<dbReference type="InterPro" id="IPR050833">
    <property type="entry name" value="Poly_Biosynth_Transport"/>
</dbReference>
<feature type="transmembrane region" description="Helical" evidence="7">
    <location>
        <begin position="179"/>
        <end position="198"/>
    </location>
</feature>
<feature type="transmembrane region" description="Helical" evidence="7">
    <location>
        <begin position="453"/>
        <end position="477"/>
    </location>
</feature>
<evidence type="ECO:0000256" key="5">
    <source>
        <dbReference type="ARBA" id="ARBA00022989"/>
    </source>
</evidence>